<evidence type="ECO:0000313" key="1">
    <source>
        <dbReference type="EMBL" id="KAI5680202.1"/>
    </source>
</evidence>
<dbReference type="EMBL" id="CM044701">
    <property type="protein sequence ID" value="KAI5680202.1"/>
    <property type="molecule type" value="Genomic_DNA"/>
</dbReference>
<dbReference type="Proteomes" id="UP001060085">
    <property type="component" value="Linkage Group LG01"/>
</dbReference>
<protein>
    <submittedName>
        <fullName evidence="1">Uncharacterized protein</fullName>
    </submittedName>
</protein>
<organism evidence="1 2">
    <name type="scientific">Catharanthus roseus</name>
    <name type="common">Madagascar periwinkle</name>
    <name type="synonym">Vinca rosea</name>
    <dbReference type="NCBI Taxonomy" id="4058"/>
    <lineage>
        <taxon>Eukaryota</taxon>
        <taxon>Viridiplantae</taxon>
        <taxon>Streptophyta</taxon>
        <taxon>Embryophyta</taxon>
        <taxon>Tracheophyta</taxon>
        <taxon>Spermatophyta</taxon>
        <taxon>Magnoliopsida</taxon>
        <taxon>eudicotyledons</taxon>
        <taxon>Gunneridae</taxon>
        <taxon>Pentapetalae</taxon>
        <taxon>asterids</taxon>
        <taxon>lamiids</taxon>
        <taxon>Gentianales</taxon>
        <taxon>Apocynaceae</taxon>
        <taxon>Rauvolfioideae</taxon>
        <taxon>Vinceae</taxon>
        <taxon>Catharanthinae</taxon>
        <taxon>Catharanthus</taxon>
    </lineage>
</organism>
<evidence type="ECO:0000313" key="2">
    <source>
        <dbReference type="Proteomes" id="UP001060085"/>
    </source>
</evidence>
<accession>A0ACC0C5R3</accession>
<proteinExistence type="predicted"/>
<comment type="caution">
    <text evidence="1">The sequence shown here is derived from an EMBL/GenBank/DDBJ whole genome shotgun (WGS) entry which is preliminary data.</text>
</comment>
<name>A0ACC0C5R3_CATRO</name>
<keyword evidence="2" id="KW-1185">Reference proteome</keyword>
<gene>
    <name evidence="1" type="ORF">M9H77_01429</name>
</gene>
<reference evidence="2" key="1">
    <citation type="journal article" date="2023" name="Nat. Plants">
        <title>Single-cell RNA sequencing provides a high-resolution roadmap for understanding the multicellular compartmentation of specialized metabolism.</title>
        <authorList>
            <person name="Sun S."/>
            <person name="Shen X."/>
            <person name="Li Y."/>
            <person name="Li Y."/>
            <person name="Wang S."/>
            <person name="Li R."/>
            <person name="Zhang H."/>
            <person name="Shen G."/>
            <person name="Guo B."/>
            <person name="Wei J."/>
            <person name="Xu J."/>
            <person name="St-Pierre B."/>
            <person name="Chen S."/>
            <person name="Sun C."/>
        </authorList>
    </citation>
    <scope>NUCLEOTIDE SEQUENCE [LARGE SCALE GENOMIC DNA]</scope>
</reference>
<sequence length="348" mass="39548">MVEDPESKCLHYLRKSHGLPCACELVHRWQYLIPMQEEVVYIFWRKIEIGADIPDIHERDMDFEMRDLTLMLEEISTSLISKVREVRHLIKGVIYPVLPEDPCPPLTNPPETAVTKGRRKMNSTERDKSHWEYVSIAHKKIGKSSGLGSRSGSGSGSSSGPSPCGRGHNSGKSSLSSVVNPDSPSTPFPFNNAFPGFMYDFIQNWNNVVGDGNCGFRVVSNFLFGDENHWAETRRRMSYDLHHHMNVYVQLFGSLERITELIRKTNWKEGLAPVDYWMDTPNHLYVIANTFNLCVVLIAQFGSTTVLPLYSNMDCTTGRLFIGFIAEQEHFIQLQLRDGCPLPPIQVQ</sequence>